<keyword evidence="4" id="KW-1185">Reference proteome</keyword>
<feature type="region of interest" description="Disordered" evidence="1">
    <location>
        <begin position="244"/>
        <end position="284"/>
    </location>
</feature>
<evidence type="ECO:0000256" key="1">
    <source>
        <dbReference type="SAM" id="MobiDB-lite"/>
    </source>
</evidence>
<evidence type="ECO:0000313" key="3">
    <source>
        <dbReference type="EMBL" id="KAL3717001.1"/>
    </source>
</evidence>
<feature type="domain" description="Retrotransposon Copia-like N-terminal" evidence="2">
    <location>
        <begin position="25"/>
        <end position="70"/>
    </location>
</feature>
<organism evidence="3 4">
    <name type="scientific">Eucalyptus globulus</name>
    <name type="common">Tasmanian blue gum</name>
    <dbReference type="NCBI Taxonomy" id="34317"/>
    <lineage>
        <taxon>Eukaryota</taxon>
        <taxon>Viridiplantae</taxon>
        <taxon>Streptophyta</taxon>
        <taxon>Embryophyta</taxon>
        <taxon>Tracheophyta</taxon>
        <taxon>Spermatophyta</taxon>
        <taxon>Magnoliopsida</taxon>
        <taxon>eudicotyledons</taxon>
        <taxon>Gunneridae</taxon>
        <taxon>Pentapetalae</taxon>
        <taxon>rosids</taxon>
        <taxon>malvids</taxon>
        <taxon>Myrtales</taxon>
        <taxon>Myrtaceae</taxon>
        <taxon>Myrtoideae</taxon>
        <taxon>Eucalypteae</taxon>
        <taxon>Eucalyptus</taxon>
    </lineage>
</organism>
<name>A0ABD3IRT9_EUCGL</name>
<evidence type="ECO:0000259" key="2">
    <source>
        <dbReference type="Pfam" id="PF14244"/>
    </source>
</evidence>
<gene>
    <name evidence="3" type="ORF">ACJRO7_008561</name>
</gene>
<dbReference type="Pfam" id="PF14244">
    <property type="entry name" value="Retrotran_gag_3"/>
    <property type="match status" value="1"/>
</dbReference>
<dbReference type="PANTHER" id="PTHR37610">
    <property type="entry name" value="CCHC-TYPE DOMAIN-CONTAINING PROTEIN"/>
    <property type="match status" value="1"/>
</dbReference>
<dbReference type="AlphaFoldDB" id="A0ABD3IRT9"/>
<reference evidence="3 4" key="1">
    <citation type="submission" date="2024-11" db="EMBL/GenBank/DDBJ databases">
        <title>Chromosome-level genome assembly of Eucalyptus globulus Labill. provides insights into its genome evolution.</title>
        <authorList>
            <person name="Li X."/>
        </authorList>
    </citation>
    <scope>NUCLEOTIDE SEQUENCE [LARGE SCALE GENOMIC DNA]</scope>
    <source>
        <strain evidence="3">CL2024</strain>
        <tissue evidence="3">Fresh tender leaves</tissue>
    </source>
</reference>
<dbReference type="PANTHER" id="PTHR37610:SF97">
    <property type="entry name" value="RETROTRANSPOSON GAG DOMAIN-CONTAINING PROTEIN"/>
    <property type="match status" value="1"/>
</dbReference>
<dbReference type="EMBL" id="JBJKBG010000011">
    <property type="protein sequence ID" value="KAL3717001.1"/>
    <property type="molecule type" value="Genomic_DNA"/>
</dbReference>
<accession>A0ABD3IRT9</accession>
<evidence type="ECO:0000313" key="4">
    <source>
        <dbReference type="Proteomes" id="UP001634007"/>
    </source>
</evidence>
<feature type="compositionally biased region" description="Polar residues" evidence="1">
    <location>
        <begin position="244"/>
        <end position="273"/>
    </location>
</feature>
<proteinExistence type="predicted"/>
<comment type="caution">
    <text evidence="3">The sequence shown here is derived from an EMBL/GenBank/DDBJ whole genome shotgun (WGS) entry which is preliminary data.</text>
</comment>
<protein>
    <recommendedName>
        <fullName evidence="2">Retrotransposon Copia-like N-terminal domain-containing protein</fullName>
    </recommendedName>
</protein>
<dbReference type="InterPro" id="IPR029472">
    <property type="entry name" value="Copia-like_N"/>
</dbReference>
<sequence length="284" mass="31931">MATESQNSSATVPAHDQVGSPYFLHHSDNPRSNLIGMVLMGDNYNNWSRAMEISLSTKKKMVFVTGEIKKASCNRSYLASWIRVNNMILSWILNSIHPDLVPTVLYAESIVDVWANLRECFSPSNGPRIFHLEQKICTLAQCDDVVTKYYNNLRSYWDELNNLDPLPQCSCSAHSIITTQQENRHLFQFLMGLNPRYANVISQILLMNPLASVACAYALVLQDESHHQIQLDCPLSDQTSTLLSTHENNAPRPYTNSSYHGQPSSLGAPTPSANLAKWKNMSRS</sequence>
<dbReference type="Proteomes" id="UP001634007">
    <property type="component" value="Unassembled WGS sequence"/>
</dbReference>